<sequence>MEAISSKETGPKRPVFFVQYEGKNITADISRDFIRLVYCDKRTGEADELEISLENSHGRWSGAWYPEKGDRIVASIGYEGEAMLPCGAFEVDECELRGAPDEITIKALAAGITRAVRTRQTRAYNGQTLASIAGTVAQRNGLMLAGSPEPIPLSRITQNQETDLGFLRRVAERYGHMVAVRGEALYVAPHAAVDDRDAVLTIAQRSQLKGYRARDKTNATYKGVTVAYLDPKTGKLVEHTEHAKTAKRKRGDKVVEERPDTLKLNERAESKQQAVAMAKAALRDKNLRAVEGEFELVGDPRLLAGNTLNLACLGKLDGDYLLSESRHTVSRSDGWAVSVTGQRLRTAAESKEAAGRRRAQKKGKV</sequence>
<keyword evidence="3" id="KW-1185">Reference proteome</keyword>
<dbReference type="PANTHER" id="PTHR35862:SF1">
    <property type="entry name" value="FELS-2 PROPHAGE PROTEIN"/>
    <property type="match status" value="1"/>
</dbReference>
<name>A0ABN0N7Z9_9NEIS</name>
<gene>
    <name evidence="2" type="ORF">O166_06585</name>
</gene>
<reference evidence="2 3" key="1">
    <citation type="journal article" date="2013" name="Genome Announc.">
        <title>Genome Sequence of the Pigment-Producing Bacterium Pseudogulbenkiania ferrooxidans, Isolated from Loktak Lake.</title>
        <authorList>
            <person name="Puranik S."/>
            <person name="Talkal R."/>
            <person name="Qureshi A."/>
            <person name="Khardenavis A."/>
            <person name="Kapley A."/>
            <person name="Purohit H.J."/>
        </authorList>
    </citation>
    <scope>NUCLEOTIDE SEQUENCE [LARGE SCALE GENOMIC DNA]</scope>
    <source>
        <strain evidence="2 3">EGD-HP2</strain>
    </source>
</reference>
<evidence type="ECO:0000256" key="1">
    <source>
        <dbReference type="SAM" id="MobiDB-lite"/>
    </source>
</evidence>
<evidence type="ECO:0000313" key="2">
    <source>
        <dbReference type="EMBL" id="ERE07146.1"/>
    </source>
</evidence>
<dbReference type="InterPro" id="IPR052726">
    <property type="entry name" value="Phage_Baseplate_Hub"/>
</dbReference>
<dbReference type="Proteomes" id="UP000016426">
    <property type="component" value="Unassembled WGS sequence"/>
</dbReference>
<protein>
    <submittedName>
        <fullName evidence="2">Regulatory protein</fullName>
    </submittedName>
</protein>
<feature type="region of interest" description="Disordered" evidence="1">
    <location>
        <begin position="346"/>
        <end position="365"/>
    </location>
</feature>
<dbReference type="SUPFAM" id="SSF69279">
    <property type="entry name" value="Phage tail proteins"/>
    <property type="match status" value="1"/>
</dbReference>
<evidence type="ECO:0000313" key="3">
    <source>
        <dbReference type="Proteomes" id="UP000016426"/>
    </source>
</evidence>
<dbReference type="RefSeq" id="WP_021476746.1">
    <property type="nucleotide sequence ID" value="NZ_AVPH01000212.1"/>
</dbReference>
<feature type="compositionally biased region" description="Basic and acidic residues" evidence="1">
    <location>
        <begin position="346"/>
        <end position="355"/>
    </location>
</feature>
<accession>A0ABN0N7Z9</accession>
<dbReference type="Pfam" id="PF05954">
    <property type="entry name" value="Phage_GPD"/>
    <property type="match status" value="1"/>
</dbReference>
<dbReference type="EMBL" id="AVPH01000212">
    <property type="protein sequence ID" value="ERE07146.1"/>
    <property type="molecule type" value="Genomic_DNA"/>
</dbReference>
<proteinExistence type="predicted"/>
<dbReference type="PANTHER" id="PTHR35862">
    <property type="entry name" value="FELS-2 PROPHAGE PROTEIN"/>
    <property type="match status" value="1"/>
</dbReference>
<organism evidence="2 3">
    <name type="scientific">Pseudogulbenkiania ferrooxidans EGD-HP2</name>
    <dbReference type="NCBI Taxonomy" id="1388764"/>
    <lineage>
        <taxon>Bacteria</taxon>
        <taxon>Pseudomonadati</taxon>
        <taxon>Pseudomonadota</taxon>
        <taxon>Betaproteobacteria</taxon>
        <taxon>Neisseriales</taxon>
        <taxon>Chromobacteriaceae</taxon>
        <taxon>Pseudogulbenkiania</taxon>
    </lineage>
</organism>
<feature type="compositionally biased region" description="Basic residues" evidence="1">
    <location>
        <begin position="356"/>
        <end position="365"/>
    </location>
</feature>
<comment type="caution">
    <text evidence="2">The sequence shown here is derived from an EMBL/GenBank/DDBJ whole genome shotgun (WGS) entry which is preliminary data.</text>
</comment>